<dbReference type="PANTHER" id="PTHR30337">
    <property type="entry name" value="COMPONENT OF ATP-DEPENDENT DSDNA EXONUCLEASE"/>
    <property type="match status" value="1"/>
</dbReference>
<dbReference type="CDD" id="cd00840">
    <property type="entry name" value="MPP_Mre11_N"/>
    <property type="match status" value="1"/>
</dbReference>
<evidence type="ECO:0000256" key="3">
    <source>
        <dbReference type="ARBA" id="ARBA00022839"/>
    </source>
</evidence>
<evidence type="ECO:0000313" key="5">
    <source>
        <dbReference type="EMBL" id="PPA75792.1"/>
    </source>
</evidence>
<organism evidence="5 6">
    <name type="scientific">Achromobacter spanius</name>
    <dbReference type="NCBI Taxonomy" id="217203"/>
    <lineage>
        <taxon>Bacteria</taxon>
        <taxon>Pseudomonadati</taxon>
        <taxon>Pseudomonadota</taxon>
        <taxon>Betaproteobacteria</taxon>
        <taxon>Burkholderiales</taxon>
        <taxon>Alcaligenaceae</taxon>
        <taxon>Achromobacter</taxon>
    </lineage>
</organism>
<reference evidence="5 6" key="1">
    <citation type="submission" date="2018-02" db="EMBL/GenBank/DDBJ databases">
        <title>Draft Genome of Achromobacter spanius stain 6.</title>
        <authorList>
            <person name="Gunasekera T.S."/>
            <person name="Radwan O."/>
            <person name="Ruiz O.N."/>
        </authorList>
    </citation>
    <scope>NUCLEOTIDE SEQUENCE [LARGE SCALE GENOMIC DNA]</scope>
    <source>
        <strain evidence="5 6">6</strain>
    </source>
</reference>
<evidence type="ECO:0000256" key="1">
    <source>
        <dbReference type="ARBA" id="ARBA00022722"/>
    </source>
</evidence>
<dbReference type="GO" id="GO:0004527">
    <property type="term" value="F:exonuclease activity"/>
    <property type="evidence" value="ECO:0007669"/>
    <property type="project" value="UniProtKB-KW"/>
</dbReference>
<comment type="caution">
    <text evidence="5">The sequence shown here is derived from an EMBL/GenBank/DDBJ whole genome shotgun (WGS) entry which is preliminary data.</text>
</comment>
<protein>
    <submittedName>
        <fullName evidence="5">DNA repair exonuclease</fullName>
    </submittedName>
</protein>
<proteinExistence type="predicted"/>
<accession>A0A2S5GRR6</accession>
<evidence type="ECO:0000256" key="2">
    <source>
        <dbReference type="ARBA" id="ARBA00022801"/>
    </source>
</evidence>
<evidence type="ECO:0000313" key="6">
    <source>
        <dbReference type="Proteomes" id="UP000239990"/>
    </source>
</evidence>
<name>A0A2S5GRR6_9BURK</name>
<sequence>MTHFLHTADWQIGRQYGQFETDDAALLAEARFDVVARIAALATERGVDAVLVAGDVFDTQGVSDRTIRRLFAAMAAYAGPWVMIAGNHDAALADSVWSRAAQLDCIPANVHVPTQIGVVDLPDINVAVLAAPLTQRHTYDDVTQAFDSLDTEPGRVRVGLAHGSVAGRLPDTIDATNPIAPDRAARARLDYLALGDWHGCLAIDTRTWYAGTPEQDRFRNNEPGYVLDVRIDTPGATPVVERVAIGKYRWSAWAETISLPSDAHALAEKLSALRAEDVLRLDVQGHVNMETWDALQRAMDQAAAQVRALLPDLSGLRLEPDQADLAELGASGYVGEVAAQLQALQADGEQAAIAAEALRLLLRFQRESATGAAK</sequence>
<dbReference type="InterPro" id="IPR029052">
    <property type="entry name" value="Metallo-depent_PP-like"/>
</dbReference>
<dbReference type="Pfam" id="PF00149">
    <property type="entry name" value="Metallophos"/>
    <property type="match status" value="1"/>
</dbReference>
<dbReference type="EMBL" id="PREU01000005">
    <property type="protein sequence ID" value="PPA75792.1"/>
    <property type="molecule type" value="Genomic_DNA"/>
</dbReference>
<dbReference type="Gene3D" id="3.60.21.10">
    <property type="match status" value="1"/>
</dbReference>
<gene>
    <name evidence="5" type="ORF">C4E15_13540</name>
</gene>
<keyword evidence="1" id="KW-0540">Nuclease</keyword>
<dbReference type="RefSeq" id="WP_104143877.1">
    <property type="nucleotide sequence ID" value="NZ_PREU01000005.1"/>
</dbReference>
<dbReference type="InterPro" id="IPR014577">
    <property type="entry name" value="UCP033093_metalloPase"/>
</dbReference>
<feature type="domain" description="Calcineurin-like phosphoesterase" evidence="4">
    <location>
        <begin position="3"/>
        <end position="93"/>
    </location>
</feature>
<keyword evidence="3 5" id="KW-0269">Exonuclease</keyword>
<dbReference type="InterPro" id="IPR050535">
    <property type="entry name" value="DNA_Repair-Maintenance_Comp"/>
</dbReference>
<dbReference type="Proteomes" id="UP000239990">
    <property type="component" value="Unassembled WGS sequence"/>
</dbReference>
<dbReference type="AlphaFoldDB" id="A0A2S5GRR6"/>
<dbReference type="SUPFAM" id="SSF56300">
    <property type="entry name" value="Metallo-dependent phosphatases"/>
    <property type="match status" value="1"/>
</dbReference>
<dbReference type="OrthoDB" id="9773856at2"/>
<keyword evidence="2" id="KW-0378">Hydrolase</keyword>
<dbReference type="InterPro" id="IPR004843">
    <property type="entry name" value="Calcineurin-like_PHP"/>
</dbReference>
<dbReference type="PANTHER" id="PTHR30337:SF0">
    <property type="entry name" value="NUCLEASE SBCCD SUBUNIT D"/>
    <property type="match status" value="1"/>
</dbReference>
<evidence type="ECO:0000259" key="4">
    <source>
        <dbReference type="Pfam" id="PF00149"/>
    </source>
</evidence>
<dbReference type="PIRSF" id="PIRSF033093">
    <property type="entry name" value="UCP_ML1119"/>
    <property type="match status" value="1"/>
</dbReference>
<dbReference type="InterPro" id="IPR041796">
    <property type="entry name" value="Mre11_N"/>
</dbReference>